<evidence type="ECO:0000313" key="2">
    <source>
        <dbReference type="EMBL" id="CUQ30257.1"/>
    </source>
</evidence>
<feature type="transmembrane region" description="Helical" evidence="1">
    <location>
        <begin position="6"/>
        <end position="24"/>
    </location>
</feature>
<dbReference type="AlphaFoldDB" id="A0A174VD89"/>
<accession>A0A174VD89</accession>
<dbReference type="Proteomes" id="UP000095563">
    <property type="component" value="Unassembled WGS sequence"/>
</dbReference>
<keyword evidence="1" id="KW-0472">Membrane</keyword>
<keyword evidence="1" id="KW-0812">Transmembrane</keyword>
<evidence type="ECO:0000313" key="3">
    <source>
        <dbReference type="Proteomes" id="UP000095563"/>
    </source>
</evidence>
<dbReference type="EMBL" id="CZBO01000008">
    <property type="protein sequence ID" value="CUQ30257.1"/>
    <property type="molecule type" value="Genomic_DNA"/>
</dbReference>
<dbReference type="RefSeq" id="WP_055208739.1">
    <property type="nucleotide sequence ID" value="NZ_CZBO01000008.1"/>
</dbReference>
<proteinExistence type="predicted"/>
<reference evidence="2 3" key="1">
    <citation type="submission" date="2015-09" db="EMBL/GenBank/DDBJ databases">
        <authorList>
            <consortium name="Pathogen Informatics"/>
        </authorList>
    </citation>
    <scope>NUCLEOTIDE SEQUENCE [LARGE SCALE GENOMIC DNA]</scope>
    <source>
        <strain evidence="2 3">2789STDY5834956</strain>
    </source>
</reference>
<sequence length="193" mass="22217">MDKKHISIIILIAIIFFLFIKVGFTNTIKNGTDNTQNTASVNVNDSGQSNINKKDIENKNNLIEGNNISIKDKLEAKKVAENFIKAITIFDFKNPNGMAENAIKYVCNDKKNEVKSLYIHLGKGEEVKKTVLDYIESEEVKNEEDNDYILFRVHIKWNAIDKNNQKINGGDETYMTKLLKENGEYKVFEYWVD</sequence>
<gene>
    <name evidence="2" type="ORF">ERS852568_02737</name>
</gene>
<organism evidence="2 3">
    <name type="scientific">Clostridium baratii</name>
    <dbReference type="NCBI Taxonomy" id="1561"/>
    <lineage>
        <taxon>Bacteria</taxon>
        <taxon>Bacillati</taxon>
        <taxon>Bacillota</taxon>
        <taxon>Clostridia</taxon>
        <taxon>Eubacteriales</taxon>
        <taxon>Clostridiaceae</taxon>
        <taxon>Clostridium</taxon>
    </lineage>
</organism>
<keyword evidence="1" id="KW-1133">Transmembrane helix</keyword>
<protein>
    <submittedName>
        <fullName evidence="2">Uncharacterized protein</fullName>
    </submittedName>
</protein>
<evidence type="ECO:0000256" key="1">
    <source>
        <dbReference type="SAM" id="Phobius"/>
    </source>
</evidence>
<name>A0A174VD89_9CLOT</name>